<evidence type="ECO:0000313" key="2">
    <source>
        <dbReference type="EMBL" id="CAF4406739.1"/>
    </source>
</evidence>
<accession>A0A8S2TUB5</accession>
<dbReference type="Proteomes" id="UP000681720">
    <property type="component" value="Unassembled WGS sequence"/>
</dbReference>
<reference evidence="1" key="1">
    <citation type="submission" date="2021-02" db="EMBL/GenBank/DDBJ databases">
        <authorList>
            <person name="Nowell W R."/>
        </authorList>
    </citation>
    <scope>NUCLEOTIDE SEQUENCE</scope>
</reference>
<dbReference type="Proteomes" id="UP000676336">
    <property type="component" value="Unassembled WGS sequence"/>
</dbReference>
<proteinExistence type="predicted"/>
<gene>
    <name evidence="1" type="ORF">BYL167_LOCUS27454</name>
    <name evidence="4" type="ORF">GIL414_LOCUS31296</name>
    <name evidence="2" type="ORF">SMN809_LOCUS30699</name>
    <name evidence="3" type="ORF">SMN809_LOCUS30720</name>
</gene>
<sequence>MKLCSAASLDVRYVAMRKLMSCFIAHPSVCRSYIKSHGWQETLAHFFVKFPRS</sequence>
<dbReference type="EMBL" id="CAJOBI010058958">
    <property type="protein sequence ID" value="CAF4407138.1"/>
    <property type="molecule type" value="Genomic_DNA"/>
</dbReference>
<name>A0A8S2TUB5_9BILA</name>
<comment type="caution">
    <text evidence="1">The sequence shown here is derived from an EMBL/GenBank/DDBJ whole genome shotgun (WGS) entry which is preliminary data.</text>
</comment>
<evidence type="ECO:0000313" key="1">
    <source>
        <dbReference type="EMBL" id="CAF4300085.1"/>
    </source>
</evidence>
<evidence type="ECO:0000313" key="3">
    <source>
        <dbReference type="EMBL" id="CAF4407138.1"/>
    </source>
</evidence>
<organism evidence="1 5">
    <name type="scientific">Rotaria magnacalcarata</name>
    <dbReference type="NCBI Taxonomy" id="392030"/>
    <lineage>
        <taxon>Eukaryota</taxon>
        <taxon>Metazoa</taxon>
        <taxon>Spiralia</taxon>
        <taxon>Gnathifera</taxon>
        <taxon>Rotifera</taxon>
        <taxon>Eurotatoria</taxon>
        <taxon>Bdelloidea</taxon>
        <taxon>Philodinida</taxon>
        <taxon>Philodinidae</taxon>
        <taxon>Rotaria</taxon>
    </lineage>
</organism>
<feature type="non-terminal residue" evidence="1">
    <location>
        <position position="1"/>
    </location>
</feature>
<evidence type="ECO:0000313" key="5">
    <source>
        <dbReference type="Proteomes" id="UP000681967"/>
    </source>
</evidence>
<dbReference type="Proteomes" id="UP000681967">
    <property type="component" value="Unassembled WGS sequence"/>
</dbReference>
<protein>
    <submittedName>
        <fullName evidence="1">Uncharacterized protein</fullName>
    </submittedName>
</protein>
<evidence type="ECO:0000313" key="4">
    <source>
        <dbReference type="EMBL" id="CAF4425573.1"/>
    </source>
</evidence>
<dbReference type="EMBL" id="CAJOBH010035494">
    <property type="protein sequence ID" value="CAF4300085.1"/>
    <property type="molecule type" value="Genomic_DNA"/>
</dbReference>
<dbReference type="EMBL" id="CAJOBI010058883">
    <property type="protein sequence ID" value="CAF4406739.1"/>
    <property type="molecule type" value="Genomic_DNA"/>
</dbReference>
<dbReference type="AlphaFoldDB" id="A0A8S2TUB5"/>
<dbReference type="EMBL" id="CAJOBJ010062829">
    <property type="protein sequence ID" value="CAF4425573.1"/>
    <property type="molecule type" value="Genomic_DNA"/>
</dbReference>